<feature type="chain" id="PRO_5042081039" evidence="1">
    <location>
        <begin position="25"/>
        <end position="324"/>
    </location>
</feature>
<keyword evidence="1" id="KW-0732">Signal</keyword>
<sequence>MRKILLSTGGLLAFLLLTTQSIFAQTPTDGLMMARGTYCTALSYSKTSWTDYWEGTHKRSNTNLGTVSTQTYMIMGALGITDRLNVIAGLPYIQTKASASYLTGQKGFQDVSLWLKYRLVQQDILFGTFRAFVTGGVSAPTNNYNPDYLPLSLGLHSKTASARLVIDYRSKPGFYLTAEAGYTGRSNIHIDRDSYLYNHELYNTNEVKVPNMADGNVRIGFRNGRFQTDVYLERMAALSGDDIRYNDMPFPTNAMKATTIGWYGRLNIEQFGITAGLNKVLDGRNVGQSTGFSVGVLYAVRVFGHGGKCGKPLGMESAVENDTH</sequence>
<accession>A0AAE3QKP6</accession>
<gene>
    <name evidence="2" type="ORF">QNI16_01830</name>
</gene>
<proteinExistence type="predicted"/>
<dbReference type="InterPro" id="IPR025737">
    <property type="entry name" value="FApF"/>
</dbReference>
<evidence type="ECO:0000256" key="1">
    <source>
        <dbReference type="SAM" id="SignalP"/>
    </source>
</evidence>
<dbReference type="Proteomes" id="UP001241110">
    <property type="component" value="Unassembled WGS sequence"/>
</dbReference>
<evidence type="ECO:0000313" key="2">
    <source>
        <dbReference type="EMBL" id="MDJ1479203.1"/>
    </source>
</evidence>
<comment type="caution">
    <text evidence="2">The sequence shown here is derived from an EMBL/GenBank/DDBJ whole genome shotgun (WGS) entry which is preliminary data.</text>
</comment>
<dbReference type="EMBL" id="JASJOS010000001">
    <property type="protein sequence ID" value="MDJ1479203.1"/>
    <property type="molecule type" value="Genomic_DNA"/>
</dbReference>
<dbReference type="Pfam" id="PF13557">
    <property type="entry name" value="Phenol_MetA_deg"/>
    <property type="match status" value="1"/>
</dbReference>
<feature type="signal peptide" evidence="1">
    <location>
        <begin position="1"/>
        <end position="24"/>
    </location>
</feature>
<organism evidence="2 3">
    <name type="scientific">Xanthocytophaga flava</name>
    <dbReference type="NCBI Taxonomy" id="3048013"/>
    <lineage>
        <taxon>Bacteria</taxon>
        <taxon>Pseudomonadati</taxon>
        <taxon>Bacteroidota</taxon>
        <taxon>Cytophagia</taxon>
        <taxon>Cytophagales</taxon>
        <taxon>Rhodocytophagaceae</taxon>
        <taxon>Xanthocytophaga</taxon>
    </lineage>
</organism>
<name>A0AAE3QKP6_9BACT</name>
<dbReference type="AlphaFoldDB" id="A0AAE3QKP6"/>
<reference evidence="2" key="1">
    <citation type="submission" date="2023-05" db="EMBL/GenBank/DDBJ databases">
        <authorList>
            <person name="Zhang X."/>
        </authorList>
    </citation>
    <scope>NUCLEOTIDE SEQUENCE</scope>
    <source>
        <strain evidence="2">YF14B1</strain>
    </source>
</reference>
<protein>
    <submittedName>
        <fullName evidence="2">Transporter</fullName>
    </submittedName>
</protein>
<evidence type="ECO:0000313" key="3">
    <source>
        <dbReference type="Proteomes" id="UP001241110"/>
    </source>
</evidence>
<dbReference type="RefSeq" id="WP_313975188.1">
    <property type="nucleotide sequence ID" value="NZ_JASJOS010000001.1"/>
</dbReference>